<dbReference type="AlphaFoldDB" id="A0A3R5V687"/>
<protein>
    <recommendedName>
        <fullName evidence="1">Suppressor of fused-like domain-containing protein</fullName>
    </recommendedName>
</protein>
<keyword evidence="3" id="KW-1185">Reference proteome</keyword>
<organism evidence="2 3">
    <name type="scientific">Clostridium manihotivorum</name>
    <dbReference type="NCBI Taxonomy" id="2320868"/>
    <lineage>
        <taxon>Bacteria</taxon>
        <taxon>Bacillati</taxon>
        <taxon>Bacillota</taxon>
        <taxon>Clostridia</taxon>
        <taxon>Eubacteriales</taxon>
        <taxon>Clostridiaceae</taxon>
        <taxon>Clostridium</taxon>
    </lineage>
</organism>
<name>A0A3R5V687_9CLOT</name>
<dbReference type="Pfam" id="PF05076">
    <property type="entry name" value="SUFU"/>
    <property type="match status" value="1"/>
</dbReference>
<proteinExistence type="predicted"/>
<dbReference type="Proteomes" id="UP000286268">
    <property type="component" value="Chromosome"/>
</dbReference>
<dbReference type="OrthoDB" id="2902204at2"/>
<dbReference type="EMBL" id="CP025746">
    <property type="protein sequence ID" value="QAA31132.1"/>
    <property type="molecule type" value="Genomic_DNA"/>
</dbReference>
<feature type="domain" description="Suppressor of fused-like" evidence="1">
    <location>
        <begin position="41"/>
        <end position="187"/>
    </location>
</feature>
<reference evidence="2 3" key="1">
    <citation type="submission" date="2018-01" db="EMBL/GenBank/DDBJ databases">
        <title>Genome Sequencing and Assembly of Anaerobacter polyendosporus strain CT4.</title>
        <authorList>
            <person name="Tachaapaikoon C."/>
            <person name="Sutheeworapong S."/>
            <person name="Jenjaroenpun P."/>
            <person name="Wongsurawat T."/>
            <person name="Nookeaw I."/>
            <person name="Cheawchanlertfa P."/>
            <person name="Kosugi A."/>
            <person name="Cheevadhanarak S."/>
            <person name="Ratanakhanokchai K."/>
        </authorList>
    </citation>
    <scope>NUCLEOTIDE SEQUENCE [LARGE SCALE GENOMIC DNA]</scope>
    <source>
        <strain evidence="2 3">CT4</strain>
    </source>
</reference>
<evidence type="ECO:0000259" key="1">
    <source>
        <dbReference type="Pfam" id="PF05076"/>
    </source>
</evidence>
<gene>
    <name evidence="2" type="ORF">C1I91_05325</name>
</gene>
<evidence type="ECO:0000313" key="2">
    <source>
        <dbReference type="EMBL" id="QAA31132.1"/>
    </source>
</evidence>
<accession>A0A3R5V687</accession>
<dbReference type="RefSeq" id="WP_128211811.1">
    <property type="nucleotide sequence ID" value="NZ_CP025746.1"/>
</dbReference>
<dbReference type="KEGG" id="cmah:C1I91_05325"/>
<evidence type="ECO:0000313" key="3">
    <source>
        <dbReference type="Proteomes" id="UP000286268"/>
    </source>
</evidence>
<sequence>MGFNSVNKSSKTDAEVFVERLESMFGKPDSIRKAECLDGGTPIHIFYYYNLPKKGMITSVTYGLSEGNHPDWSNGRPELMVTVKSEEEAWGFASAFLATNFRGEKPFGYGDLFTLEEPISKDSDMVGYFVFAPSILDQSQAKIELPTKTVYLTGMYPLYSEEIELFKTIGIKDFFSLDGYDLYDVKRKNLGSK</sequence>
<dbReference type="InterPro" id="IPR020941">
    <property type="entry name" value="SUFU-like_domain"/>
</dbReference>